<evidence type="ECO:0000313" key="2">
    <source>
        <dbReference type="Proteomes" id="UP001186974"/>
    </source>
</evidence>
<accession>A0ACC3DSS6</accession>
<dbReference type="Proteomes" id="UP001186974">
    <property type="component" value="Unassembled WGS sequence"/>
</dbReference>
<name>A0ACC3DSS6_9PEZI</name>
<gene>
    <name evidence="1" type="ORF">LTS18_003798</name>
</gene>
<protein>
    <submittedName>
        <fullName evidence="1">Uncharacterized protein</fullName>
    </submittedName>
</protein>
<sequence>MAASSRNRPLTRDAVFEAHDRIEQYIHRTPVLTSTTLSDLASTPQDASALKGTEYEGQTPARPRIRLFFKCENYQKVGAFKARGAFHALSRLSEEELAKGVVTHSS</sequence>
<reference evidence="1" key="1">
    <citation type="submission" date="2024-09" db="EMBL/GenBank/DDBJ databases">
        <title>Black Yeasts Isolated from many extreme environments.</title>
        <authorList>
            <person name="Coleine C."/>
            <person name="Stajich J.E."/>
            <person name="Selbmann L."/>
        </authorList>
    </citation>
    <scope>NUCLEOTIDE SEQUENCE</scope>
    <source>
        <strain evidence="1">CCFEE 5737</strain>
    </source>
</reference>
<comment type="caution">
    <text evidence="1">The sequence shown here is derived from an EMBL/GenBank/DDBJ whole genome shotgun (WGS) entry which is preliminary data.</text>
</comment>
<keyword evidence="2" id="KW-1185">Reference proteome</keyword>
<organism evidence="1 2">
    <name type="scientific">Coniosporium uncinatum</name>
    <dbReference type="NCBI Taxonomy" id="93489"/>
    <lineage>
        <taxon>Eukaryota</taxon>
        <taxon>Fungi</taxon>
        <taxon>Dikarya</taxon>
        <taxon>Ascomycota</taxon>
        <taxon>Pezizomycotina</taxon>
        <taxon>Dothideomycetes</taxon>
        <taxon>Dothideomycetes incertae sedis</taxon>
        <taxon>Coniosporium</taxon>
    </lineage>
</organism>
<dbReference type="EMBL" id="JAWDJW010000898">
    <property type="protein sequence ID" value="KAK3079825.1"/>
    <property type="molecule type" value="Genomic_DNA"/>
</dbReference>
<proteinExistence type="predicted"/>
<evidence type="ECO:0000313" key="1">
    <source>
        <dbReference type="EMBL" id="KAK3079825.1"/>
    </source>
</evidence>
<feature type="non-terminal residue" evidence="1">
    <location>
        <position position="106"/>
    </location>
</feature>